<gene>
    <name evidence="14" type="primary">MAP3K2</name>
</gene>
<evidence type="ECO:0000259" key="12">
    <source>
        <dbReference type="PROSITE" id="PS50011"/>
    </source>
</evidence>
<reference evidence="14" key="2">
    <citation type="submission" date="2025-09" db="UniProtKB">
        <authorList>
            <consortium name="Ensembl"/>
        </authorList>
    </citation>
    <scope>IDENTIFICATION</scope>
</reference>
<dbReference type="Proteomes" id="UP000694402">
    <property type="component" value="Unassembled WGS sequence"/>
</dbReference>
<dbReference type="GeneTree" id="ENSGT00940000156884"/>
<dbReference type="SUPFAM" id="SSF56112">
    <property type="entry name" value="Protein kinase-like (PK-like)"/>
    <property type="match status" value="1"/>
</dbReference>
<dbReference type="CDD" id="cd06405">
    <property type="entry name" value="PB1_Mekk2_3"/>
    <property type="match status" value="1"/>
</dbReference>
<evidence type="ECO:0000256" key="11">
    <source>
        <dbReference type="SAM" id="MobiDB-lite"/>
    </source>
</evidence>
<dbReference type="Ensembl" id="ENSOTST00005023140.2">
    <property type="protein sequence ID" value="ENSOTSP00005021305.2"/>
    <property type="gene ID" value="ENSOTSG00005014582.2"/>
</dbReference>
<sequence length="622" mass="69564">TDEQEALNSIMQDLAELHRSSRPAMTLSDLGKPKASSPKNQNDVRVKFEYKGEKRILQFFRPVRLDDLGNKAKVAFGQAMDLHYTNNELVIPLTTQDDLDKAVELLDRSVHMKSLKILLVLQASSQVRTTELGVLRGQILDHYFYSERLGGYGPRSQHRSHSGDRSSPPPGYIPDALQQVARNGSFTSINSEGEFIPESMDQMLDPLSMSSPENSASGSCPSLDSPLDSDNYPKSRMPRAQSYPDNHQVYPEYDIPVFEKSGKGGTYPRRYHISFGLQDYSDGRKTFPRARRTQVHGFHSPVSFSPTEQSPSTSSGSSIFTPDLEEPGGRRRRGSDIEPNPTLSVMDISPPSRSPRAPTNWRLGKLLGQGAFGRVFLCYDADTGRELAVKQVQFDPESPETSKEVSALECEIQLLKNLCHERIVQYYGCLRDSNERTLSIFMEYMPGGSIKDQLKSYGALTENVTRRYTHQILEGVSYLHSNMIVHRDIKGANILRDSVGNVKLGDFGASRRLQTICLSGTGIKSVTGTPYWMSPEVISGEGYGRKADIWSVGCTVVEMLTQRPPWAEFEAMAAIFKIATQPTNPSLPVHVSDHGRDFLKRIFVESKLRPSADDLLRHIFVH</sequence>
<keyword evidence="6 10" id="KW-0547">Nucleotide-binding</keyword>
<dbReference type="AlphaFoldDB" id="A0A8C8ERA2"/>
<evidence type="ECO:0000256" key="5">
    <source>
        <dbReference type="ARBA" id="ARBA00022723"/>
    </source>
</evidence>
<feature type="compositionally biased region" description="Low complexity" evidence="11">
    <location>
        <begin position="303"/>
        <end position="322"/>
    </location>
</feature>
<protein>
    <recommendedName>
        <fullName evidence="16">Mitogen-activated protein kinase kinase kinase 2</fullName>
    </recommendedName>
</protein>
<dbReference type="Pfam" id="PF00564">
    <property type="entry name" value="PB1"/>
    <property type="match status" value="1"/>
</dbReference>
<comment type="cofactor">
    <cofactor evidence="1">
        <name>Mg(2+)</name>
        <dbReference type="ChEBI" id="CHEBI:18420"/>
    </cofactor>
</comment>
<feature type="binding site" evidence="10">
    <location>
        <position position="390"/>
    </location>
    <ligand>
        <name>ATP</name>
        <dbReference type="ChEBI" id="CHEBI:30616"/>
    </ligand>
</feature>
<dbReference type="FunFam" id="1.10.510.10:FF:000071">
    <property type="entry name" value="Mitogen-activated protein kinase kinase kinase 3 isoform 2"/>
    <property type="match status" value="1"/>
</dbReference>
<dbReference type="InterPro" id="IPR000270">
    <property type="entry name" value="PB1_dom"/>
</dbReference>
<evidence type="ECO:0000256" key="3">
    <source>
        <dbReference type="ARBA" id="ARBA00022553"/>
    </source>
</evidence>
<evidence type="ECO:0000256" key="6">
    <source>
        <dbReference type="ARBA" id="ARBA00022741"/>
    </source>
</evidence>
<name>A0A8C8ERA2_ONCTS</name>
<dbReference type="PANTHER" id="PTHR11584">
    <property type="entry name" value="SERINE/THREONINE PROTEIN KINASE"/>
    <property type="match status" value="1"/>
</dbReference>
<feature type="region of interest" description="Disordered" evidence="11">
    <location>
        <begin position="151"/>
        <end position="176"/>
    </location>
</feature>
<dbReference type="Pfam" id="PF00069">
    <property type="entry name" value="Pkinase"/>
    <property type="match status" value="1"/>
</dbReference>
<dbReference type="GO" id="GO:0035556">
    <property type="term" value="P:intracellular signal transduction"/>
    <property type="evidence" value="ECO:0007669"/>
    <property type="project" value="UniProtKB-ARBA"/>
</dbReference>
<reference evidence="14" key="1">
    <citation type="submission" date="2025-08" db="UniProtKB">
        <authorList>
            <consortium name="Ensembl"/>
        </authorList>
    </citation>
    <scope>IDENTIFICATION</scope>
</reference>
<keyword evidence="5" id="KW-0479">Metal-binding</keyword>
<accession>A0A8C8ERA2</accession>
<keyword evidence="8 10" id="KW-0067">ATP-binding</keyword>
<evidence type="ECO:0000256" key="2">
    <source>
        <dbReference type="ARBA" id="ARBA00022527"/>
    </source>
</evidence>
<feature type="domain" description="PB1" evidence="13">
    <location>
        <begin position="43"/>
        <end position="122"/>
    </location>
</feature>
<dbReference type="PROSITE" id="PS50011">
    <property type="entry name" value="PROTEIN_KINASE_DOM"/>
    <property type="match status" value="1"/>
</dbReference>
<dbReference type="SUPFAM" id="SSF54277">
    <property type="entry name" value="CAD &amp; PB1 domains"/>
    <property type="match status" value="1"/>
</dbReference>
<dbReference type="PROSITE" id="PS51745">
    <property type="entry name" value="PB1"/>
    <property type="match status" value="1"/>
</dbReference>
<dbReference type="GO" id="GO:0046872">
    <property type="term" value="F:metal ion binding"/>
    <property type="evidence" value="ECO:0007669"/>
    <property type="project" value="UniProtKB-KW"/>
</dbReference>
<dbReference type="InterPro" id="IPR034879">
    <property type="entry name" value="PB1_MEKK2/3"/>
</dbReference>
<keyword evidence="2" id="KW-0723">Serine/threonine-protein kinase</keyword>
<dbReference type="GO" id="GO:0004674">
    <property type="term" value="F:protein serine/threonine kinase activity"/>
    <property type="evidence" value="ECO:0007669"/>
    <property type="project" value="UniProtKB-KW"/>
</dbReference>
<dbReference type="InterPro" id="IPR000719">
    <property type="entry name" value="Prot_kinase_dom"/>
</dbReference>
<dbReference type="InterPro" id="IPR053793">
    <property type="entry name" value="PB1-like"/>
</dbReference>
<dbReference type="GO" id="GO:0005524">
    <property type="term" value="F:ATP binding"/>
    <property type="evidence" value="ECO:0007669"/>
    <property type="project" value="UniProtKB-UniRule"/>
</dbReference>
<feature type="domain" description="Protein kinase" evidence="12">
    <location>
        <begin position="361"/>
        <end position="621"/>
    </location>
</feature>
<keyword evidence="3" id="KW-0597">Phosphoprotein</keyword>
<dbReference type="SMART" id="SM00220">
    <property type="entry name" value="S_TKc"/>
    <property type="match status" value="1"/>
</dbReference>
<dbReference type="PROSITE" id="PS00107">
    <property type="entry name" value="PROTEIN_KINASE_ATP"/>
    <property type="match status" value="1"/>
</dbReference>
<evidence type="ECO:0008006" key="16">
    <source>
        <dbReference type="Google" id="ProtNLM"/>
    </source>
</evidence>
<proteinExistence type="predicted"/>
<evidence type="ECO:0000313" key="14">
    <source>
        <dbReference type="Ensembl" id="ENSOTSP00005021305.2"/>
    </source>
</evidence>
<evidence type="ECO:0000313" key="15">
    <source>
        <dbReference type="Proteomes" id="UP000694402"/>
    </source>
</evidence>
<keyword evidence="9" id="KW-0460">Magnesium</keyword>
<feature type="region of interest" description="Disordered" evidence="11">
    <location>
        <begin position="18"/>
        <end position="40"/>
    </location>
</feature>
<dbReference type="InterPro" id="IPR017441">
    <property type="entry name" value="Protein_kinase_ATP_BS"/>
</dbReference>
<evidence type="ECO:0000256" key="7">
    <source>
        <dbReference type="ARBA" id="ARBA00022777"/>
    </source>
</evidence>
<evidence type="ECO:0000256" key="9">
    <source>
        <dbReference type="ARBA" id="ARBA00022842"/>
    </source>
</evidence>
<keyword evidence="4" id="KW-0808">Transferase</keyword>
<feature type="compositionally biased region" description="Polar residues" evidence="11">
    <location>
        <begin position="208"/>
        <end position="220"/>
    </location>
</feature>
<dbReference type="Gene3D" id="3.10.20.90">
    <property type="entry name" value="Phosphatidylinositol 3-kinase Catalytic Subunit, Chain A, domain 1"/>
    <property type="match status" value="1"/>
</dbReference>
<organism evidence="14 15">
    <name type="scientific">Oncorhynchus tshawytscha</name>
    <name type="common">Chinook salmon</name>
    <name type="synonym">Salmo tshawytscha</name>
    <dbReference type="NCBI Taxonomy" id="74940"/>
    <lineage>
        <taxon>Eukaryota</taxon>
        <taxon>Metazoa</taxon>
        <taxon>Chordata</taxon>
        <taxon>Craniata</taxon>
        <taxon>Vertebrata</taxon>
        <taxon>Euteleostomi</taxon>
        <taxon>Actinopterygii</taxon>
        <taxon>Neopterygii</taxon>
        <taxon>Teleostei</taxon>
        <taxon>Protacanthopterygii</taxon>
        <taxon>Salmoniformes</taxon>
        <taxon>Salmonidae</taxon>
        <taxon>Salmoninae</taxon>
        <taxon>Oncorhynchus</taxon>
    </lineage>
</organism>
<keyword evidence="15" id="KW-1185">Reference proteome</keyword>
<dbReference type="FunFam" id="3.10.20.90:FF:000026">
    <property type="entry name" value="Mitogen-activated protein kinase kinase kinase 3 isoform 2"/>
    <property type="match status" value="1"/>
</dbReference>
<feature type="compositionally biased region" description="Low complexity" evidence="11">
    <location>
        <begin position="221"/>
        <end position="230"/>
    </location>
</feature>
<keyword evidence="7" id="KW-0418">Kinase</keyword>
<evidence type="ECO:0000256" key="8">
    <source>
        <dbReference type="ARBA" id="ARBA00022840"/>
    </source>
</evidence>
<evidence type="ECO:0000259" key="13">
    <source>
        <dbReference type="PROSITE" id="PS51745"/>
    </source>
</evidence>
<feature type="region of interest" description="Disordered" evidence="11">
    <location>
        <begin position="297"/>
        <end position="357"/>
    </location>
</feature>
<dbReference type="SMART" id="SM00666">
    <property type="entry name" value="PB1"/>
    <property type="match status" value="1"/>
</dbReference>
<feature type="region of interest" description="Disordered" evidence="11">
    <location>
        <begin position="204"/>
        <end position="247"/>
    </location>
</feature>
<evidence type="ECO:0000256" key="4">
    <source>
        <dbReference type="ARBA" id="ARBA00022679"/>
    </source>
</evidence>
<dbReference type="CDD" id="cd06652">
    <property type="entry name" value="STKc_MEKK2"/>
    <property type="match status" value="1"/>
</dbReference>
<evidence type="ECO:0000256" key="1">
    <source>
        <dbReference type="ARBA" id="ARBA00001946"/>
    </source>
</evidence>
<dbReference type="PANTHER" id="PTHR11584:SF369">
    <property type="entry name" value="MITOGEN-ACTIVATED PROTEIN KINASE KINASE KINASE 19-RELATED"/>
    <property type="match status" value="1"/>
</dbReference>
<dbReference type="InterPro" id="IPR011009">
    <property type="entry name" value="Kinase-like_dom_sf"/>
</dbReference>
<evidence type="ECO:0000256" key="10">
    <source>
        <dbReference type="PROSITE-ProRule" id="PRU10141"/>
    </source>
</evidence>
<dbReference type="Gene3D" id="1.10.510.10">
    <property type="entry name" value="Transferase(Phosphotransferase) domain 1"/>
    <property type="match status" value="1"/>
</dbReference>